<gene>
    <name evidence="1" type="ORF">DCAR_0831504</name>
</gene>
<dbReference type="Proteomes" id="UP000077755">
    <property type="component" value="Chromosome 8"/>
</dbReference>
<evidence type="ECO:0000313" key="1">
    <source>
        <dbReference type="EMBL" id="WOH12008.1"/>
    </source>
</evidence>
<dbReference type="EMBL" id="CP093350">
    <property type="protein sequence ID" value="WOH12008.1"/>
    <property type="molecule type" value="Genomic_DNA"/>
</dbReference>
<dbReference type="Pfam" id="PF00628">
    <property type="entry name" value="PHD"/>
    <property type="match status" value="1"/>
</dbReference>
<keyword evidence="2" id="KW-1185">Reference proteome</keyword>
<reference evidence="1" key="1">
    <citation type="journal article" date="2016" name="Nat. Genet.">
        <title>A high-quality carrot genome assembly provides new insights into carotenoid accumulation and asterid genome evolution.</title>
        <authorList>
            <person name="Iorizzo M."/>
            <person name="Ellison S."/>
            <person name="Senalik D."/>
            <person name="Zeng P."/>
            <person name="Satapoomin P."/>
            <person name="Huang J."/>
            <person name="Bowman M."/>
            <person name="Iovene M."/>
            <person name="Sanseverino W."/>
            <person name="Cavagnaro P."/>
            <person name="Yildiz M."/>
            <person name="Macko-Podgorni A."/>
            <person name="Moranska E."/>
            <person name="Grzebelus E."/>
            <person name="Grzebelus D."/>
            <person name="Ashrafi H."/>
            <person name="Zheng Z."/>
            <person name="Cheng S."/>
            <person name="Spooner D."/>
            <person name="Van Deynze A."/>
            <person name="Simon P."/>
        </authorList>
    </citation>
    <scope>NUCLEOTIDE SEQUENCE</scope>
    <source>
        <tissue evidence="1">Leaf</tissue>
    </source>
</reference>
<name>A0A175YLP5_DAUCS</name>
<proteinExistence type="predicted"/>
<protein>
    <submittedName>
        <fullName evidence="1">Uncharacterized protein</fullName>
    </submittedName>
</protein>
<sequence length="99" mass="10457">MAHTVTNKKKNLALIGNRVASQLLVRSLDNGLNSGSDGYVPCTGKRTLLSWLIDSSQSLRSMHADGDMICCGGCPSNFHQSCLDITILAADEVPVPAVG</sequence>
<dbReference type="AlphaFoldDB" id="A0A175YLP5"/>
<organism evidence="1 2">
    <name type="scientific">Daucus carota subsp. sativus</name>
    <name type="common">Carrot</name>
    <dbReference type="NCBI Taxonomy" id="79200"/>
    <lineage>
        <taxon>Eukaryota</taxon>
        <taxon>Viridiplantae</taxon>
        <taxon>Streptophyta</taxon>
        <taxon>Embryophyta</taxon>
        <taxon>Tracheophyta</taxon>
        <taxon>Spermatophyta</taxon>
        <taxon>Magnoliopsida</taxon>
        <taxon>eudicotyledons</taxon>
        <taxon>Gunneridae</taxon>
        <taxon>Pentapetalae</taxon>
        <taxon>asterids</taxon>
        <taxon>campanulids</taxon>
        <taxon>Apiales</taxon>
        <taxon>Apiaceae</taxon>
        <taxon>Apioideae</taxon>
        <taxon>Scandiceae</taxon>
        <taxon>Daucinae</taxon>
        <taxon>Daucus</taxon>
        <taxon>Daucus sect. Daucus</taxon>
    </lineage>
</organism>
<dbReference type="Gramene" id="KZM84636">
    <property type="protein sequence ID" value="KZM84636"/>
    <property type="gene ID" value="DCAR_027942"/>
</dbReference>
<dbReference type="Gene3D" id="3.30.40.10">
    <property type="entry name" value="Zinc/RING finger domain, C3HC4 (zinc finger)"/>
    <property type="match status" value="1"/>
</dbReference>
<reference evidence="1" key="2">
    <citation type="submission" date="2022-03" db="EMBL/GenBank/DDBJ databases">
        <title>Draft title - Genomic analysis of global carrot germplasm unveils the trajectory of domestication and the origin of high carotenoid orange carrot.</title>
        <authorList>
            <person name="Iorizzo M."/>
            <person name="Ellison S."/>
            <person name="Senalik D."/>
            <person name="Macko-Podgorni A."/>
            <person name="Grzebelus D."/>
            <person name="Bostan H."/>
            <person name="Rolling W."/>
            <person name="Curaba J."/>
            <person name="Simon P."/>
        </authorList>
    </citation>
    <scope>NUCLEOTIDE SEQUENCE</scope>
    <source>
        <tissue evidence="1">Leaf</tissue>
    </source>
</reference>
<evidence type="ECO:0000313" key="2">
    <source>
        <dbReference type="Proteomes" id="UP000077755"/>
    </source>
</evidence>
<dbReference type="InterPro" id="IPR019787">
    <property type="entry name" value="Znf_PHD-finger"/>
</dbReference>
<dbReference type="InterPro" id="IPR013083">
    <property type="entry name" value="Znf_RING/FYVE/PHD"/>
</dbReference>
<dbReference type="InterPro" id="IPR011011">
    <property type="entry name" value="Znf_FYVE_PHD"/>
</dbReference>
<accession>A0A175YLP5</accession>
<dbReference type="SUPFAM" id="SSF57903">
    <property type="entry name" value="FYVE/PHD zinc finger"/>
    <property type="match status" value="1"/>
</dbReference>